<reference evidence="9 10" key="1">
    <citation type="submission" date="2020-04" db="EMBL/GenBank/DDBJ databases">
        <title>The first description of lens atrophy caused by putative novel Shewanella sp. that is a new emerging pathogen for cultured rainbow trout?</title>
        <authorList>
            <person name="Saticioglu I.B."/>
            <person name="Duman M."/>
            <person name="Altun S."/>
        </authorList>
    </citation>
    <scope>NUCLEOTIDE SEQUENCE [LARGE SCALE GENOMIC DNA]</scope>
    <source>
        <strain evidence="9 10">S-1</strain>
    </source>
</reference>
<dbReference type="PANTHER" id="PTHR45663">
    <property type="entry name" value="GEO12009P1"/>
    <property type="match status" value="1"/>
</dbReference>
<dbReference type="EMBL" id="JABAEB010000024">
    <property type="protein sequence ID" value="NLQ25550.1"/>
    <property type="molecule type" value="Genomic_DNA"/>
</dbReference>
<dbReference type="PANTHER" id="PTHR45663:SF40">
    <property type="entry name" value="THIOREDOXIN 2"/>
    <property type="match status" value="1"/>
</dbReference>
<comment type="similarity">
    <text evidence="1">Belongs to the thioredoxin family.</text>
</comment>
<protein>
    <recommendedName>
        <fullName evidence="7">Thioredoxin</fullName>
    </recommendedName>
</protein>
<evidence type="ECO:0000256" key="6">
    <source>
        <dbReference type="ARBA" id="ARBA00023284"/>
    </source>
</evidence>
<accession>A0ABX1KTK0</accession>
<keyword evidence="10" id="KW-1185">Reference proteome</keyword>
<keyword evidence="2" id="KW-0813">Transport</keyword>
<keyword evidence="5" id="KW-1015">Disulfide bond</keyword>
<dbReference type="PROSITE" id="PS51352">
    <property type="entry name" value="THIOREDOXIN_2"/>
    <property type="match status" value="1"/>
</dbReference>
<evidence type="ECO:0000256" key="4">
    <source>
        <dbReference type="ARBA" id="ARBA00022982"/>
    </source>
</evidence>
<dbReference type="InterPro" id="IPR017937">
    <property type="entry name" value="Thioredoxin_CS"/>
</dbReference>
<dbReference type="InterPro" id="IPR005746">
    <property type="entry name" value="Thioredoxin"/>
</dbReference>
<evidence type="ECO:0000259" key="8">
    <source>
        <dbReference type="PROSITE" id="PS51352"/>
    </source>
</evidence>
<keyword evidence="6" id="KW-0676">Redox-active center</keyword>
<sequence>MGDNIITRPLNNRPLAQYISRINVLFWSFAMIIACPHCDTLNRVPDERVNQQPTCGKCKLSVFTAAPIELTSANFANHANKSELPLVVDFWASWCGPCKSFAPIFSAAAKTWEPQFRFGKINTEEQQALAAQFNIRSIPTLMIFKQGHILAQQAGALPSSALNQWLNAYK</sequence>
<dbReference type="NCBIfam" id="NF008229">
    <property type="entry name" value="PRK10996.1"/>
    <property type="match status" value="1"/>
</dbReference>
<proteinExistence type="inferred from homology"/>
<comment type="caution">
    <text evidence="9">The sequence shown here is derived from an EMBL/GenBank/DDBJ whole genome shotgun (WGS) entry which is preliminary data.</text>
</comment>
<dbReference type="Gene3D" id="2.30.30.380">
    <property type="entry name" value="Zn-finger domain of Sec23/24"/>
    <property type="match status" value="1"/>
</dbReference>
<evidence type="ECO:0000313" key="10">
    <source>
        <dbReference type="Proteomes" id="UP000527352"/>
    </source>
</evidence>
<dbReference type="PROSITE" id="PS00194">
    <property type="entry name" value="THIOREDOXIN_1"/>
    <property type="match status" value="1"/>
</dbReference>
<dbReference type="Proteomes" id="UP000527352">
    <property type="component" value="Unassembled WGS sequence"/>
</dbReference>
<dbReference type="CDD" id="cd02947">
    <property type="entry name" value="TRX_family"/>
    <property type="match status" value="1"/>
</dbReference>
<keyword evidence="3" id="KW-0479">Metal-binding</keyword>
<gene>
    <name evidence="9" type="primary">trxC</name>
    <name evidence="9" type="ORF">HGO26_22120</name>
</gene>
<evidence type="ECO:0000313" key="9">
    <source>
        <dbReference type="EMBL" id="NLQ25550.1"/>
    </source>
</evidence>
<evidence type="ECO:0000256" key="1">
    <source>
        <dbReference type="ARBA" id="ARBA00008987"/>
    </source>
</evidence>
<dbReference type="InterPro" id="IPR036249">
    <property type="entry name" value="Thioredoxin-like_sf"/>
</dbReference>
<name>A0ABX1KTK0_9GAMM</name>
<evidence type="ECO:0000256" key="3">
    <source>
        <dbReference type="ARBA" id="ARBA00022723"/>
    </source>
</evidence>
<dbReference type="SUPFAM" id="SSF52833">
    <property type="entry name" value="Thioredoxin-like"/>
    <property type="match status" value="1"/>
</dbReference>
<keyword evidence="4" id="KW-0249">Electron transport</keyword>
<dbReference type="PRINTS" id="PR00421">
    <property type="entry name" value="THIOREDOXIN"/>
</dbReference>
<dbReference type="Pfam" id="PF00085">
    <property type="entry name" value="Thioredoxin"/>
    <property type="match status" value="1"/>
</dbReference>
<organism evidence="9 10">
    <name type="scientific">Shewanella oncorhynchi</name>
    <dbReference type="NCBI Taxonomy" id="2726434"/>
    <lineage>
        <taxon>Bacteria</taxon>
        <taxon>Pseudomonadati</taxon>
        <taxon>Pseudomonadota</taxon>
        <taxon>Gammaproteobacteria</taxon>
        <taxon>Alteromonadales</taxon>
        <taxon>Shewanellaceae</taxon>
        <taxon>Shewanella</taxon>
    </lineage>
</organism>
<feature type="domain" description="Thioredoxin" evidence="8">
    <location>
        <begin position="59"/>
        <end position="170"/>
    </location>
</feature>
<dbReference type="InterPro" id="IPR013766">
    <property type="entry name" value="Thioredoxin_domain"/>
</dbReference>
<dbReference type="NCBIfam" id="TIGR01068">
    <property type="entry name" value="thioredoxin"/>
    <property type="match status" value="1"/>
</dbReference>
<evidence type="ECO:0000256" key="7">
    <source>
        <dbReference type="NCBIfam" id="TIGR01068"/>
    </source>
</evidence>
<evidence type="ECO:0000256" key="5">
    <source>
        <dbReference type="ARBA" id="ARBA00023157"/>
    </source>
</evidence>
<dbReference type="Gene3D" id="3.40.30.10">
    <property type="entry name" value="Glutaredoxin"/>
    <property type="match status" value="1"/>
</dbReference>
<dbReference type="Pfam" id="PF21352">
    <property type="entry name" value="Zn_ribbon_Thio2"/>
    <property type="match status" value="1"/>
</dbReference>
<dbReference type="InterPro" id="IPR049299">
    <property type="entry name" value="Thio2_N"/>
</dbReference>
<evidence type="ECO:0000256" key="2">
    <source>
        <dbReference type="ARBA" id="ARBA00022448"/>
    </source>
</evidence>